<evidence type="ECO:0000259" key="1">
    <source>
        <dbReference type="PROSITE" id="PS50181"/>
    </source>
</evidence>
<dbReference type="AlphaFoldDB" id="A0A815E2P2"/>
<feature type="domain" description="F-box" evidence="1">
    <location>
        <begin position="1"/>
        <end position="50"/>
    </location>
</feature>
<dbReference type="SUPFAM" id="SSF81383">
    <property type="entry name" value="F-box domain"/>
    <property type="match status" value="1"/>
</dbReference>
<protein>
    <recommendedName>
        <fullName evidence="1">F-box domain-containing protein</fullName>
    </recommendedName>
</protein>
<evidence type="ECO:0000313" key="3">
    <source>
        <dbReference type="Proteomes" id="UP000663891"/>
    </source>
</evidence>
<dbReference type="EMBL" id="CAJNON010000541">
    <property type="protein sequence ID" value="CAF1309173.1"/>
    <property type="molecule type" value="Genomic_DNA"/>
</dbReference>
<proteinExistence type="predicted"/>
<evidence type="ECO:0000313" key="2">
    <source>
        <dbReference type="EMBL" id="CAF1309173.1"/>
    </source>
</evidence>
<reference evidence="2" key="1">
    <citation type="submission" date="2021-02" db="EMBL/GenBank/DDBJ databases">
        <authorList>
            <person name="Nowell W R."/>
        </authorList>
    </citation>
    <scope>NUCLEOTIDE SEQUENCE</scope>
</reference>
<sequence length="75" mass="9193">MKFESIPNEIFIEIFEFLSIFDIFYSFNQLNDHFNELIRTIPLHLNFKYIRKSTFDRFCKFLLTNPDVKNQVYST</sequence>
<dbReference type="Proteomes" id="UP000663891">
    <property type="component" value="Unassembled WGS sequence"/>
</dbReference>
<dbReference type="InterPro" id="IPR036047">
    <property type="entry name" value="F-box-like_dom_sf"/>
</dbReference>
<accession>A0A815E2P2</accession>
<dbReference type="OrthoDB" id="10064942at2759"/>
<name>A0A815E2P2_9BILA</name>
<organism evidence="2 3">
    <name type="scientific">Adineta steineri</name>
    <dbReference type="NCBI Taxonomy" id="433720"/>
    <lineage>
        <taxon>Eukaryota</taxon>
        <taxon>Metazoa</taxon>
        <taxon>Spiralia</taxon>
        <taxon>Gnathifera</taxon>
        <taxon>Rotifera</taxon>
        <taxon>Eurotatoria</taxon>
        <taxon>Bdelloidea</taxon>
        <taxon>Adinetida</taxon>
        <taxon>Adinetidae</taxon>
        <taxon>Adineta</taxon>
    </lineage>
</organism>
<gene>
    <name evidence="2" type="ORF">VCS650_LOCUS31493</name>
</gene>
<dbReference type="PROSITE" id="PS50181">
    <property type="entry name" value="FBOX"/>
    <property type="match status" value="1"/>
</dbReference>
<comment type="caution">
    <text evidence="2">The sequence shown here is derived from an EMBL/GenBank/DDBJ whole genome shotgun (WGS) entry which is preliminary data.</text>
</comment>
<dbReference type="InterPro" id="IPR001810">
    <property type="entry name" value="F-box_dom"/>
</dbReference>
<feature type="non-terminal residue" evidence="2">
    <location>
        <position position="75"/>
    </location>
</feature>